<dbReference type="Proteomes" id="UP000237839">
    <property type="component" value="Unassembled WGS sequence"/>
</dbReference>
<dbReference type="Pfam" id="PF22303">
    <property type="entry name" value="OspG_kinase"/>
    <property type="match status" value="1"/>
</dbReference>
<dbReference type="RefSeq" id="WP_105531161.1">
    <property type="nucleotide sequence ID" value="NZ_PUGF01000005.1"/>
</dbReference>
<dbReference type="SUPFAM" id="SSF56112">
    <property type="entry name" value="Protein kinase-like (PK-like)"/>
    <property type="match status" value="1"/>
</dbReference>
<dbReference type="InterPro" id="IPR011009">
    <property type="entry name" value="Kinase-like_dom_sf"/>
</dbReference>
<sequence>MPVSASHHRAATEIYQNQVHSGASRQIKATGQPGPENMPDEISRFASQIRDVRNSPEFPRTINARQASANMVLQVISLLSQVRPAENISSAIDGSLFPVVGMNLSPLGCGSVPVLGESMLLPFNRTLSTPTGGASYFAEAAPATTPAGVVEWNEKNHIYIVKDESTKGLMIKSLKDFLVTTGQLTEDGGEQFEFFLKQRAVNSALVMAPEQGQQEGVPRTKRESIDDKNRRIGEHIETHCAFETELLDNGGNIKGEVLLLMAQRAENPFRMIYDSNKNIKNPSPEQRGVAIGLNFAADILTIGIKPFISALIANNIRKQHYQQNGDEICATRQDHISFAEVATAIDVGGLSFPSRNKGFSKKPMELMNSAPLPERAAYYSRNRHTGVQRELLMEVKTTAGNSDGGGKIFLKSKGNGEFVTWLPHAARPELLERRVIVDESTMNWRYADKFDAMPLNVEMIEGKNFIILHQQKHELHVNRNQHYEVVVHKEAGVKEYIPVYMEPLSKSWHLKVHNEHPVFRTKQQKIIDRIKVAPEADKSYRAIDNLRPDYYGNGKVFEVRYKDRGISESQSLYEVAEMNGVLAPVRTNTVKGHGVTYEVYDVKNINQKGHPIEWSGDRWLFERPTSVHVAGQLKKAITPELYAKDVDARKLSAPDHQGLRWDANDQAYLKVKNNYVEVNTFISHPNNINRKYIKRQDGSNLYIRFKGDKFHPESLAERISNIKTNGFGGRRFMPEDFLIQAKGGIDNAETRAWATELLSQYNLPPNSLYNDLEFAIHYLEWQQIPEWAARYKVPGLNRINVLDSSGNQKTLRYFHDAPLGSGVEGDVYPDGSDGYLIKIYHSENELSAVSDASEAFSRYYGKGSSELFHNSENVIMRMKKVPGEPLSKVGTLPSDAIQKFDEMLSTLAQKNIYHPDLKPDNILWDKDAKKFNPIDFGVDSNDYSRSLSTDELFDNMQNAAVNCITLIRNNVDVRIR</sequence>
<dbReference type="InterPro" id="IPR054466">
    <property type="entry name" value="OspG_kinase"/>
</dbReference>
<proteinExistence type="predicted"/>
<evidence type="ECO:0000256" key="1">
    <source>
        <dbReference type="SAM" id="MobiDB-lite"/>
    </source>
</evidence>
<organism evidence="3 4">
    <name type="scientific">Solimicrobium silvestre</name>
    <dbReference type="NCBI Taxonomy" id="2099400"/>
    <lineage>
        <taxon>Bacteria</taxon>
        <taxon>Pseudomonadati</taxon>
        <taxon>Pseudomonadota</taxon>
        <taxon>Betaproteobacteria</taxon>
        <taxon>Burkholderiales</taxon>
        <taxon>Oxalobacteraceae</taxon>
        <taxon>Solimicrobium</taxon>
    </lineage>
</organism>
<accession>A0A2S9H1R3</accession>
<dbReference type="OrthoDB" id="8937051at2"/>
<gene>
    <name evidence="3" type="ORF">S2091_1492</name>
</gene>
<evidence type="ECO:0000259" key="2">
    <source>
        <dbReference type="Pfam" id="PF22303"/>
    </source>
</evidence>
<keyword evidence="4" id="KW-1185">Reference proteome</keyword>
<feature type="compositionally biased region" description="Polar residues" evidence="1">
    <location>
        <begin position="19"/>
        <end position="29"/>
    </location>
</feature>
<dbReference type="AlphaFoldDB" id="A0A2S9H1R3"/>
<reference evidence="3 4" key="1">
    <citation type="submission" date="2018-02" db="EMBL/GenBank/DDBJ databases">
        <title>Solimicrobium silvestre gen. nov., sp. nov., isolated from alpine forest soil.</title>
        <authorList>
            <person name="Margesin R."/>
            <person name="Albuquerque L."/>
            <person name="Zhang D.-C."/>
            <person name="Froufe H.J.C."/>
            <person name="Severino R."/>
            <person name="Roxo I."/>
            <person name="Egas C."/>
            <person name="Da Costa M.S."/>
        </authorList>
    </citation>
    <scope>NUCLEOTIDE SEQUENCE [LARGE SCALE GENOMIC DNA]</scope>
    <source>
        <strain evidence="3 4">S20-91</strain>
    </source>
</reference>
<feature type="domain" description="Kinase OspG kinase" evidence="2">
    <location>
        <begin position="820"/>
        <end position="946"/>
    </location>
</feature>
<comment type="caution">
    <text evidence="3">The sequence shown here is derived from an EMBL/GenBank/DDBJ whole genome shotgun (WGS) entry which is preliminary data.</text>
</comment>
<dbReference type="EMBL" id="PUGF01000005">
    <property type="protein sequence ID" value="PRC93883.1"/>
    <property type="molecule type" value="Genomic_DNA"/>
</dbReference>
<evidence type="ECO:0000313" key="4">
    <source>
        <dbReference type="Proteomes" id="UP000237839"/>
    </source>
</evidence>
<dbReference type="Gene3D" id="1.10.510.10">
    <property type="entry name" value="Transferase(Phosphotransferase) domain 1"/>
    <property type="match status" value="1"/>
</dbReference>
<feature type="region of interest" description="Disordered" evidence="1">
    <location>
        <begin position="19"/>
        <end position="40"/>
    </location>
</feature>
<evidence type="ECO:0000313" key="3">
    <source>
        <dbReference type="EMBL" id="PRC93883.1"/>
    </source>
</evidence>
<dbReference type="Gene3D" id="3.30.200.20">
    <property type="entry name" value="Phosphorylase Kinase, domain 1"/>
    <property type="match status" value="1"/>
</dbReference>
<name>A0A2S9H1R3_9BURK</name>
<protein>
    <recommendedName>
        <fullName evidence="2">Kinase OspG kinase domain-containing protein</fullName>
    </recommendedName>
</protein>